<dbReference type="Proteomes" id="UP000632138">
    <property type="component" value="Unassembled WGS sequence"/>
</dbReference>
<dbReference type="InterPro" id="IPR004155">
    <property type="entry name" value="PBS_lyase_HEAT"/>
</dbReference>
<protein>
    <submittedName>
        <fullName evidence="3">NACHT domain-containing protein</fullName>
    </submittedName>
</protein>
<dbReference type="InterPro" id="IPR027417">
    <property type="entry name" value="P-loop_NTPase"/>
</dbReference>
<dbReference type="EMBL" id="JAENHP010000013">
    <property type="protein sequence ID" value="MBM2620041.1"/>
    <property type="molecule type" value="Genomic_DNA"/>
</dbReference>
<feature type="transmembrane region" description="Helical" evidence="1">
    <location>
        <begin position="44"/>
        <end position="62"/>
    </location>
</feature>
<feature type="domain" description="NACHT" evidence="2">
    <location>
        <begin position="172"/>
        <end position="307"/>
    </location>
</feature>
<name>A0ABS2AJR2_9ACTN</name>
<accession>A0ABS2AJR2</accession>
<dbReference type="PROSITE" id="PS50837">
    <property type="entry name" value="NACHT"/>
    <property type="match status" value="1"/>
</dbReference>
<evidence type="ECO:0000256" key="1">
    <source>
        <dbReference type="SAM" id="Phobius"/>
    </source>
</evidence>
<evidence type="ECO:0000313" key="4">
    <source>
        <dbReference type="Proteomes" id="UP000632138"/>
    </source>
</evidence>
<dbReference type="RefSeq" id="WP_203380035.1">
    <property type="nucleotide sequence ID" value="NZ_JAENHP010000013.1"/>
</dbReference>
<reference evidence="3 4" key="1">
    <citation type="submission" date="2021-01" db="EMBL/GenBank/DDBJ databases">
        <title>Actinoplanes sp. nov. LDG1-06 isolated from lichen.</title>
        <authorList>
            <person name="Saeng-In P."/>
            <person name="Phongsopitanun W."/>
            <person name="Kanchanasin P."/>
            <person name="Yuki M."/>
            <person name="Kudo T."/>
            <person name="Ohkuma M."/>
            <person name="Tanasupawat S."/>
        </authorList>
    </citation>
    <scope>NUCLEOTIDE SEQUENCE [LARGE SCALE GENOMIC DNA]</scope>
    <source>
        <strain evidence="3 4">LDG1-06</strain>
    </source>
</reference>
<keyword evidence="1" id="KW-0812">Transmembrane</keyword>
<dbReference type="Pfam" id="PF05729">
    <property type="entry name" value="NACHT"/>
    <property type="match status" value="1"/>
</dbReference>
<evidence type="ECO:0000313" key="3">
    <source>
        <dbReference type="EMBL" id="MBM2620041.1"/>
    </source>
</evidence>
<feature type="transmembrane region" description="Helical" evidence="1">
    <location>
        <begin position="12"/>
        <end position="32"/>
    </location>
</feature>
<dbReference type="InterPro" id="IPR007111">
    <property type="entry name" value="NACHT_NTPase"/>
</dbReference>
<organism evidence="3 4">
    <name type="scientific">Paractinoplanes ovalisporus</name>
    <dbReference type="NCBI Taxonomy" id="2810368"/>
    <lineage>
        <taxon>Bacteria</taxon>
        <taxon>Bacillati</taxon>
        <taxon>Actinomycetota</taxon>
        <taxon>Actinomycetes</taxon>
        <taxon>Micromonosporales</taxon>
        <taxon>Micromonosporaceae</taxon>
        <taxon>Paractinoplanes</taxon>
    </lineage>
</organism>
<sequence>MRWRWAGNRWTIFAAFVVASAGLGGLVVYLWHLGLDQADQLASVVGMFIGLVSLTVAVLAIAQTRQPAKRPGGRAAHRITHQTAWGPRPLSEEVRQLLTAIHGAADTLPNPLLGDRRTAVSTVYVRQRVEQPRPRTMRDRKEERKRLFLPFDHEPLTIPSRQPFAKAFELHRHLLIEGGPGTGKSTTARQICRELAAAWLKGDPAPAGTGSQPLLPLLISARGLAGHIGLRWPEAIANAARAELGAVARLEVPYELLEGPVDGVPWLVVIDGLDEVPGDERDALLDQLAAQTQNPDPAFRLLITTRPLAGHATSVLGSITVGHYTLVPFDAAALREFARRWFTDEQDVVDEDEAGRFLNEIAAAGLQEVTSVPLMATMAISVFTEGGADPLPRNRYDLYENFLSLLRRTNHRRRVDARTELAEALSSEPEGAKTAHGLYDHLEDLLETLAIARVSSRKPLLPAALERLHRLSLPLASPPPLDWAKRVMDALIATGLVQQRDGSIDFIHLSFAEHLAARVHARELNGDFKPDDQRWQRWLGLLGHRDQDAALVLAGWSRRHQAGPLLDWLLRGLHGHRMLAVQLVAEGTPANSAQVAGCLNAVGAELALNRQHGSPRAVSLLRRFPADTQLLGWLRDQLYLATGYPFQEVALAHVAAERSARLRPEMIERIRSVLSSATMMRHRLEAAKALHQIAGGRSDHALSSLRAVLRDPAVDESDGVDVGVALMEFDGEPRSDATEYLTRFMRDHHADYRVRRQASEALVRADGSFRSEALERLQSMLGVPRYNPDLIANVAETVIAIAPETADEMAARVWEVFLDPMQIAHETDAFRVLESLSGENRKRLVAALLRRSASPLLEIWDRHQMAIFLAGLGDEAGDAAVEVVVDVVQQSWTDTDDAMPMTVYARDSEPEFRGKLVQLLSTRAEDRALPRTARVGLALSLARLDPRFRTEVRRAVDEIMEPPLPYWTAYRIRESIQLLHPDDADAVVAPFCDLLVDQQVDHPDAVGQLDLLAVVVPELAGLADQLIATASEAEPWFADRFFGSVRGRHLHAAPLVSGVVEVVRNQRLPEARRMIAARSLWFSGVQGPEVSDALVSFADDDTLSAASSLNAVNNLPNRVKGGTETAMSRLGALRDNETLPPSVRVSLLSALLDRSREQAPSALAEMRMIARSPYLAISVRSAAWQIVADSEEHFAEAIAGLTALQATPYATLAERCRIVDALVRMIPPHGRSDLVETISAIATECLDLFDPDDVVELTRLMARLCPDRMITSAQWAAAVVDGSQYTDIYRIAGHLAEPPSGSIPADLDRLPSTPAGWTEMLRREWVARAVPVAQRSSIAAKLREWVAAPGLLPDQRFEVVVRLSKYDFSDRSYAVELLRKAMDGGLAGATWPAIDPMSAAAELYREYLTERPAAGAFLRSVAGDAAEPVIRRSRARALLVGSGGPAARRFLVPLLKLEIDRPEADVATRCAAARNLAEIRPGDAADLFAKLRSLLTTARASDRLRIAQTIVGMDTTDQAAVRALCDLILDPHIRRPIGAKAAAVLAAGAIQHRATLARVTRQRLASVPSPHDAVWLHEALADVVPATVADAAAALTGLATAGPLTARLEAARALLGFGEAATSGQNVLVGILTDLDAPGHLRVKAGRYLAGRPGPYDEVVREHLIHLPGNGPYRIEAALVVMEYAGPTRDRAAASLRRFVSEPHVTPYVRFVVAEALADHDDSDSQDCARAIVAELSRAEDVQPALRYQAVAFIGRLDPTRAEEVIADLRDVLSADSAHMDHRRWAAEALASLSDTLRRPALDALRALRTMDMTDRERRRLERSIAEVSG</sequence>
<dbReference type="PANTHER" id="PTHR46844">
    <property type="entry name" value="SLR5058 PROTEIN"/>
    <property type="match status" value="1"/>
</dbReference>
<dbReference type="InterPro" id="IPR016024">
    <property type="entry name" value="ARM-type_fold"/>
</dbReference>
<dbReference type="SUPFAM" id="SSF48371">
    <property type="entry name" value="ARM repeat"/>
    <property type="match status" value="1"/>
</dbReference>
<comment type="caution">
    <text evidence="3">The sequence shown here is derived from an EMBL/GenBank/DDBJ whole genome shotgun (WGS) entry which is preliminary data.</text>
</comment>
<gene>
    <name evidence="3" type="ORF">JIG36_31465</name>
</gene>
<keyword evidence="1" id="KW-1133">Transmembrane helix</keyword>
<proteinExistence type="predicted"/>
<evidence type="ECO:0000259" key="2">
    <source>
        <dbReference type="PROSITE" id="PS50837"/>
    </source>
</evidence>
<keyword evidence="1" id="KW-0472">Membrane</keyword>
<dbReference type="Gene3D" id="3.40.50.300">
    <property type="entry name" value="P-loop containing nucleotide triphosphate hydrolases"/>
    <property type="match status" value="1"/>
</dbReference>
<dbReference type="PANTHER" id="PTHR46844:SF1">
    <property type="entry name" value="SLR5058 PROTEIN"/>
    <property type="match status" value="1"/>
</dbReference>
<dbReference type="SMART" id="SM00567">
    <property type="entry name" value="EZ_HEAT"/>
    <property type="match status" value="6"/>
</dbReference>
<keyword evidence="4" id="KW-1185">Reference proteome</keyword>
<dbReference type="SUPFAM" id="SSF52540">
    <property type="entry name" value="P-loop containing nucleoside triphosphate hydrolases"/>
    <property type="match status" value="1"/>
</dbReference>